<proteinExistence type="predicted"/>
<reference evidence="2 3" key="1">
    <citation type="journal article" date="2011" name="Stand. Genomic Sci.">
        <title>Complete genome sequence of Mycobacterium sp. strain (Spyr1) and reclassification to Mycobacterium gilvum Spyr1.</title>
        <authorList>
            <person name="Kallimanis A."/>
            <person name="Karabika E."/>
            <person name="Mavromatis K."/>
            <person name="Lapidus A."/>
            <person name="Labutti K.M."/>
            <person name="Liolios K."/>
            <person name="Ivanova N."/>
            <person name="Goodwin L."/>
            <person name="Woyke T."/>
            <person name="Velentzas A.D."/>
            <person name="Perisynakis A."/>
            <person name="Ouzounis C.C."/>
            <person name="Kyrpides N.C."/>
            <person name="Koukkou A.I."/>
            <person name="Drainas C."/>
        </authorList>
    </citation>
    <scope>NUCLEOTIDE SEQUENCE [LARGE SCALE GENOMIC DNA]</scope>
    <source>
        <strain evidence="3">DSM 45189 / LMG 24558 / Spyr1</strain>
    </source>
</reference>
<evidence type="ECO:0000313" key="2">
    <source>
        <dbReference type="EMBL" id="ADU01806.1"/>
    </source>
</evidence>
<accession>E6TAV4</accession>
<dbReference type="Proteomes" id="UP000008916">
    <property type="component" value="Chromosome"/>
</dbReference>
<sequence>MDLPLASLARMLQLSDGKRSSWHIWLSPSQRRAMGTATGTSAETIASMTLSDYDGRALRLDPVTRELDPRFPYGALRWSRYCPHCLSDSQDRWQIRWRLGWSFACLKHNVLLLDACPTCHARPRRRQTFRGLPEPGLCNCGYRLKDAPTTMMESDDPILDGQRTVAHVIARNAAGPALLQGASTRDTLEAIRSISNRVLNYASTHGMAAVAGVDLPAPLVTGGVQKPSRARGAINADPPARAIEAAVGVTAALNILAAPTVVEAGVRASWLIRGQNADTGPAELRSCSQDNGVATAVVIKASTERLGPELQLRYRSGSAVPSAPNLQLDDVTRIARALPRMMWATWSDQLLLGLPRTPEMRSVLSIATLLVGSSVRAVEAGDILGEAASANALNQRLWLLCGSRQWPSICARLICLSDYLNRYGAPIDYGRRRALNYSSLLRRGDWAMVCREAGLKLGHRPAATWARRFLVEKVSGGPATLAPVGRSTSNAHISAVDPAVLSALDGPLEDYAKRFLLRLGIDEPVEWSPPPQNCCHYGT</sequence>
<dbReference type="EMBL" id="CP002385">
    <property type="protein sequence ID" value="ADU01806.1"/>
    <property type="molecule type" value="Genomic_DNA"/>
</dbReference>
<dbReference type="InterPro" id="IPR009492">
    <property type="entry name" value="TniQ"/>
</dbReference>
<protein>
    <recommendedName>
        <fullName evidence="1">TniQ domain-containing protein</fullName>
    </recommendedName>
</protein>
<gene>
    <name evidence="2" type="ordered locus">Mspyr1_52810</name>
</gene>
<dbReference type="KEGG" id="msp:Mspyr1_52810"/>
<name>E6TAV4_MYCSR</name>
<organism evidence="2 3">
    <name type="scientific">Mycolicibacterium gilvum (strain DSM 45189 / LMG 24558 / Spyr1)</name>
    <name type="common">Mycobacterium gilvum</name>
    <dbReference type="NCBI Taxonomy" id="278137"/>
    <lineage>
        <taxon>Bacteria</taxon>
        <taxon>Bacillati</taxon>
        <taxon>Actinomycetota</taxon>
        <taxon>Actinomycetes</taxon>
        <taxon>Mycobacteriales</taxon>
        <taxon>Mycobacteriaceae</taxon>
        <taxon>Mycolicibacterium</taxon>
    </lineage>
</organism>
<evidence type="ECO:0000259" key="1">
    <source>
        <dbReference type="Pfam" id="PF06527"/>
    </source>
</evidence>
<evidence type="ECO:0000313" key="3">
    <source>
        <dbReference type="Proteomes" id="UP000008916"/>
    </source>
</evidence>
<dbReference type="HOGENOM" id="CLU_008592_0_0_11"/>
<keyword evidence="3" id="KW-1185">Reference proteome</keyword>
<dbReference type="Pfam" id="PF06527">
    <property type="entry name" value="TniQ"/>
    <property type="match status" value="1"/>
</dbReference>
<feature type="domain" description="TniQ" evidence="1">
    <location>
        <begin position="26"/>
        <end position="112"/>
    </location>
</feature>
<dbReference type="AlphaFoldDB" id="E6TAV4"/>